<name>A0A0H5QBN5_NEIMI</name>
<evidence type="ECO:0000313" key="2">
    <source>
        <dbReference type="Proteomes" id="UP000182715"/>
    </source>
</evidence>
<proteinExistence type="predicted"/>
<dbReference type="Proteomes" id="UP000182715">
    <property type="component" value="Unassembled WGS sequence"/>
</dbReference>
<dbReference type="EMBL" id="CVTF01000012">
    <property type="protein sequence ID" value="CRY98695.1"/>
    <property type="molecule type" value="Genomic_DNA"/>
</dbReference>
<evidence type="ECO:0000313" key="1">
    <source>
        <dbReference type="EMBL" id="CRY98695.1"/>
    </source>
</evidence>
<protein>
    <submittedName>
        <fullName evidence="1">Uncharacterized protein</fullName>
    </submittedName>
</protein>
<reference evidence="1 2" key="1">
    <citation type="submission" date="2014-11" db="EMBL/GenBank/DDBJ databases">
        <authorList>
            <person name="Diene M.Seydina."/>
        </authorList>
    </citation>
    <scope>NUCLEOTIDE SEQUENCE [LARGE SCALE GENOMIC DNA]</scope>
    <source>
        <strain evidence="1 2">Neisseria meningitidis CHUV</strain>
    </source>
</reference>
<sequence>MTNNVDLKVPAKRYFTLDELCGLLQISPYGFAQWQHDHGVVVGYGGERYTRLDVVKLLKLQSTFAPYAEGAESGSDGNRPVTLQEIGDGLKDLLADLDKELC</sequence>
<accession>A0A0H5QBN5</accession>
<organism evidence="1 2">
    <name type="scientific">Neisseria meningitidis serogroup B</name>
    <dbReference type="NCBI Taxonomy" id="491"/>
    <lineage>
        <taxon>Bacteria</taxon>
        <taxon>Pseudomonadati</taxon>
        <taxon>Pseudomonadota</taxon>
        <taxon>Betaproteobacteria</taxon>
        <taxon>Neisseriales</taxon>
        <taxon>Neisseriaceae</taxon>
        <taxon>Neisseria</taxon>
    </lineage>
</organism>
<dbReference type="AlphaFoldDB" id="A0A0H5QBN5"/>